<proteinExistence type="inferred from homology"/>
<comment type="similarity">
    <text evidence="1">Belongs to the glycosyl hydrolase 63 family.</text>
</comment>
<evidence type="ECO:0000256" key="3">
    <source>
        <dbReference type="ARBA" id="ARBA00023295"/>
    </source>
</evidence>
<dbReference type="Proteomes" id="UP000186230">
    <property type="component" value="Chromosome"/>
</dbReference>
<keyword evidence="2" id="KW-0378">Hydrolase</keyword>
<name>A0A1L7I9A8_9FLAO</name>
<dbReference type="GO" id="GO:0009311">
    <property type="term" value="P:oligosaccharide metabolic process"/>
    <property type="evidence" value="ECO:0007669"/>
    <property type="project" value="InterPro"/>
</dbReference>
<organism evidence="5 6">
    <name type="scientific">Christiangramia flava JLT2011</name>
    <dbReference type="NCBI Taxonomy" id="1229726"/>
    <lineage>
        <taxon>Bacteria</taxon>
        <taxon>Pseudomonadati</taxon>
        <taxon>Bacteroidota</taxon>
        <taxon>Flavobacteriia</taxon>
        <taxon>Flavobacteriales</taxon>
        <taxon>Flavobacteriaceae</taxon>
        <taxon>Christiangramia</taxon>
    </lineage>
</organism>
<keyword evidence="3" id="KW-0326">Glycosidase</keyword>
<dbReference type="PANTHER" id="PTHR10412:SF11">
    <property type="entry name" value="MANNOSYL-OLIGOSACCHARIDE GLUCOSIDASE"/>
    <property type="match status" value="1"/>
</dbReference>
<dbReference type="InterPro" id="IPR054491">
    <property type="entry name" value="MGH1-like_GH"/>
</dbReference>
<dbReference type="OrthoDB" id="9781878at2"/>
<gene>
    <name evidence="5" type="ORF">GRFL_3464</name>
</gene>
<sequence>MTDEELFRKVKEIIHDNMEKASEDDSPAYHYTRPAPERYPYQFFWDTCFHVFILVSLGEIEMAKKHIQSLLGLQREDGFIGHMIYWDRLKPGRWADFFQSKFNYKNLYRSHMSSLIQPPLLAQAVSRIVKNSDNLNFLKEVLPNLKAYYDWLDKNRDFDGNGLLTIISPFESGMDWKPTYDVPLGFKEGKANTKLYYKVIWTDFLNFMNNYNLKKIYRKGHFLVKDAGLNTFYAQNLFCLGELCEMLEDPDAKEYYSRAKEVSKNIVEVLYDEQDAAFYDVYGKENIKIKVETPTIFYPLILSSIPKGIKTKVLERHFFSSEKFDTNYPIPSVAKDSSAFNPKESIYIWRGPTWIVNNWFLHQILEKNNYTESSQKLTRIIIQLIKKSGFREYYNPFTGEGYGAKDFTWAGLVLDMMNTKDKSIN</sequence>
<dbReference type="GO" id="GO:0006487">
    <property type="term" value="P:protein N-linked glycosylation"/>
    <property type="evidence" value="ECO:0007669"/>
    <property type="project" value="TreeGrafter"/>
</dbReference>
<dbReference type="InterPro" id="IPR012341">
    <property type="entry name" value="6hp_glycosidase-like_sf"/>
</dbReference>
<keyword evidence="6" id="KW-1185">Reference proteome</keyword>
<evidence type="ECO:0000313" key="6">
    <source>
        <dbReference type="Proteomes" id="UP000186230"/>
    </source>
</evidence>
<dbReference type="STRING" id="1229726.GRFL_3464"/>
<dbReference type="GO" id="GO:0004573">
    <property type="term" value="F:Glc3Man9GlcNAc2 oligosaccharide glucosidase activity"/>
    <property type="evidence" value="ECO:0007669"/>
    <property type="project" value="InterPro"/>
</dbReference>
<dbReference type="KEGG" id="gfl:GRFL_3464"/>
<feature type="domain" description="Mannosylglycerate hydrolase MGH1-like glycoside hydrolase" evidence="4">
    <location>
        <begin position="39"/>
        <end position="409"/>
    </location>
</feature>
<dbReference type="SUPFAM" id="SSF48208">
    <property type="entry name" value="Six-hairpin glycosidases"/>
    <property type="match status" value="1"/>
</dbReference>
<dbReference type="RefSeq" id="WP_083645741.1">
    <property type="nucleotide sequence ID" value="NZ_AMRU01000004.1"/>
</dbReference>
<accession>A0A1L7I9A8</accession>
<dbReference type="InterPro" id="IPR008928">
    <property type="entry name" value="6-hairpin_glycosidase_sf"/>
</dbReference>
<dbReference type="InterPro" id="IPR004888">
    <property type="entry name" value="Glycoside_hydrolase_63"/>
</dbReference>
<dbReference type="Gene3D" id="1.50.10.10">
    <property type="match status" value="1"/>
</dbReference>
<evidence type="ECO:0000259" key="4">
    <source>
        <dbReference type="Pfam" id="PF22422"/>
    </source>
</evidence>
<dbReference type="Pfam" id="PF22422">
    <property type="entry name" value="MGH1-like_GH"/>
    <property type="match status" value="1"/>
</dbReference>
<dbReference type="EMBL" id="CP016359">
    <property type="protein sequence ID" value="APU70188.1"/>
    <property type="molecule type" value="Genomic_DNA"/>
</dbReference>
<dbReference type="PANTHER" id="PTHR10412">
    <property type="entry name" value="MANNOSYL-OLIGOSACCHARIDE GLUCOSIDASE"/>
    <property type="match status" value="1"/>
</dbReference>
<evidence type="ECO:0000256" key="2">
    <source>
        <dbReference type="ARBA" id="ARBA00022801"/>
    </source>
</evidence>
<reference evidence="5 6" key="1">
    <citation type="submission" date="2016-07" db="EMBL/GenBank/DDBJ databases">
        <title>Multi-omics approach to identify versatile polysaccharide utilization systems of a marine flavobacterium Gramella flava.</title>
        <authorList>
            <person name="Tang K."/>
        </authorList>
    </citation>
    <scope>NUCLEOTIDE SEQUENCE [LARGE SCALE GENOMIC DNA]</scope>
    <source>
        <strain evidence="5 6">JLT2011</strain>
    </source>
</reference>
<protein>
    <recommendedName>
        <fullName evidence="4">Mannosylglycerate hydrolase MGH1-like glycoside hydrolase domain-containing protein</fullName>
    </recommendedName>
</protein>
<dbReference type="AlphaFoldDB" id="A0A1L7I9A8"/>
<evidence type="ECO:0000256" key="1">
    <source>
        <dbReference type="ARBA" id="ARBA00010833"/>
    </source>
</evidence>
<evidence type="ECO:0000313" key="5">
    <source>
        <dbReference type="EMBL" id="APU70188.1"/>
    </source>
</evidence>